<feature type="domain" description="G-protein coupled receptors family 3 profile" evidence="14">
    <location>
        <begin position="609"/>
        <end position="868"/>
    </location>
</feature>
<keyword evidence="3" id="KW-1003">Cell membrane</keyword>
<evidence type="ECO:0000256" key="9">
    <source>
        <dbReference type="ARBA" id="ARBA00023170"/>
    </source>
</evidence>
<feature type="transmembrane region" description="Helical" evidence="12">
    <location>
        <begin position="724"/>
        <end position="742"/>
    </location>
</feature>
<evidence type="ECO:0000256" key="6">
    <source>
        <dbReference type="ARBA" id="ARBA00022989"/>
    </source>
</evidence>
<evidence type="ECO:0000256" key="7">
    <source>
        <dbReference type="ARBA" id="ARBA00023040"/>
    </source>
</evidence>
<feature type="transmembrane region" description="Helical" evidence="12">
    <location>
        <begin position="768"/>
        <end position="791"/>
    </location>
</feature>
<keyword evidence="5 13" id="KW-0732">Signal</keyword>
<evidence type="ECO:0000256" key="5">
    <source>
        <dbReference type="ARBA" id="ARBA00022729"/>
    </source>
</evidence>
<evidence type="ECO:0000256" key="1">
    <source>
        <dbReference type="ARBA" id="ARBA00004651"/>
    </source>
</evidence>
<dbReference type="InterPro" id="IPR001828">
    <property type="entry name" value="ANF_lig-bd_rcpt"/>
</dbReference>
<dbReference type="InterPro" id="IPR000068">
    <property type="entry name" value="GPCR_3_Ca_sens_rcpt-rel"/>
</dbReference>
<dbReference type="GO" id="GO:0005886">
    <property type="term" value="C:plasma membrane"/>
    <property type="evidence" value="ECO:0007669"/>
    <property type="project" value="UniProtKB-SubCell"/>
</dbReference>
<organism evidence="15 16">
    <name type="scientific">Crotalus adamanteus</name>
    <name type="common">Eastern diamondback rattlesnake</name>
    <dbReference type="NCBI Taxonomy" id="8729"/>
    <lineage>
        <taxon>Eukaryota</taxon>
        <taxon>Metazoa</taxon>
        <taxon>Chordata</taxon>
        <taxon>Craniata</taxon>
        <taxon>Vertebrata</taxon>
        <taxon>Euteleostomi</taxon>
        <taxon>Lepidosauria</taxon>
        <taxon>Squamata</taxon>
        <taxon>Bifurcata</taxon>
        <taxon>Unidentata</taxon>
        <taxon>Episquamata</taxon>
        <taxon>Toxicofera</taxon>
        <taxon>Serpentes</taxon>
        <taxon>Colubroidea</taxon>
        <taxon>Viperidae</taxon>
        <taxon>Crotalinae</taxon>
        <taxon>Crotalus</taxon>
    </lineage>
</organism>
<sequence length="874" mass="99378">MARFMVLMFLVLPHMVHQVQINFCSINEMLHIPHQYDQPSDLIISGLTSHLLSSLDYETFTDHLPISQNLNFLVVPKNYQHILALVFAVKEINGNPNILPNVTLGFQIYDSYFNERMTLQATLGLLSIRDRFVPNYRCNRKKNQMAVIGGLDFDTSLHMSSILMSYHMPQLTYGSFAPDDQIQAPFFYRMVSNEAHQHTSIVELLLRFGWKWVGFLAVDNESGEIFLQKLQLLFSQKGICYAFSERIPKATYLEEYINMQQKWIHIHQLIIKSKANAVVVYGKIFSMFSLQTLIGLGELQNEIHSSMGKVWIMTAQLDFASTSHQMWEDTHVFHGSIGFTVPSGEIQGFKSFLQQRAIFQTNEDSFLEHFWTQTFRCLFPDSKMGKRNSEACSGQEKLENLPSLAFEMSMTGHSYSVFNAVYVVAHALHALYQSKSKHRARMEREKLKFQDLHAWQLHPFLQWVTFNNSAGETVFLGKHKELNAGFDITNLVIFPNNSFMRVKIGRVDVMAAPGKRVTIDGNKVVWHHSFLQVPPVSVCNPNCLPGSSKKKKEGAKFCCYDCSPCPPGKVSTEKDMDICTMCPEDHYPNKNKSHCIPKTINYLSLKEPLGISLAFFAVLFSLLTVQVLVVFIKHQDTPIVRANNRDLTYALLFSLLLCFLCSFLFLSPPRKVTCLLRQVAFGSIFTITVSCILAKTITVILAFMATKPGSRMRKWMGKRLAISIVCYCSLFQIGLCVLWLGISPPFPNLDMHSIFGEIILECNEGSATMFYCVLGYMGFLATISFLVAFLARKLPDSFNEAKFITFSMLVFCSVWVSFVPVYLSTKGKYTVTVEIFSILASSAGLLSSIFGSKCYIILLRPNLNNKEQLIKWKC</sequence>
<evidence type="ECO:0000256" key="12">
    <source>
        <dbReference type="SAM" id="Phobius"/>
    </source>
</evidence>
<feature type="signal peptide" evidence="13">
    <location>
        <begin position="1"/>
        <end position="18"/>
    </location>
</feature>
<evidence type="ECO:0000256" key="10">
    <source>
        <dbReference type="ARBA" id="ARBA00023180"/>
    </source>
</evidence>
<evidence type="ECO:0000256" key="13">
    <source>
        <dbReference type="SAM" id="SignalP"/>
    </source>
</evidence>
<feature type="transmembrane region" description="Helical" evidence="12">
    <location>
        <begin position="803"/>
        <end position="823"/>
    </location>
</feature>
<keyword evidence="4 12" id="KW-0812">Transmembrane</keyword>
<comment type="similarity">
    <text evidence="2">Belongs to the G-protein coupled receptor 3 family.</text>
</comment>
<dbReference type="InterPro" id="IPR011500">
    <property type="entry name" value="GPCR_3_9-Cys_dom"/>
</dbReference>
<feature type="transmembrane region" description="Helical" evidence="12">
    <location>
        <begin position="835"/>
        <end position="858"/>
    </location>
</feature>
<keyword evidence="7" id="KW-0297">G-protein coupled receptor</keyword>
<comment type="caution">
    <text evidence="15">The sequence shown here is derived from an EMBL/GenBank/DDBJ whole genome shotgun (WGS) entry which is preliminary data.</text>
</comment>
<dbReference type="InterPro" id="IPR004073">
    <property type="entry name" value="GPCR_3_vmron_rcpt_2"/>
</dbReference>
<dbReference type="PRINTS" id="PR01535">
    <property type="entry name" value="VOMERONASL2R"/>
</dbReference>
<evidence type="ECO:0000259" key="14">
    <source>
        <dbReference type="PROSITE" id="PS50259"/>
    </source>
</evidence>
<dbReference type="EMBL" id="JAOTOJ010000008">
    <property type="protein sequence ID" value="KAK9397109.1"/>
    <property type="molecule type" value="Genomic_DNA"/>
</dbReference>
<proteinExistence type="inferred from homology"/>
<dbReference type="Proteomes" id="UP001474421">
    <property type="component" value="Unassembled WGS sequence"/>
</dbReference>
<keyword evidence="6 12" id="KW-1133">Transmembrane helix</keyword>
<evidence type="ECO:0000313" key="15">
    <source>
        <dbReference type="EMBL" id="KAK9397109.1"/>
    </source>
</evidence>
<keyword evidence="11" id="KW-0807">Transducer</keyword>
<dbReference type="SUPFAM" id="SSF53822">
    <property type="entry name" value="Periplasmic binding protein-like I"/>
    <property type="match status" value="1"/>
</dbReference>
<dbReference type="InterPro" id="IPR028082">
    <property type="entry name" value="Peripla_BP_I"/>
</dbReference>
<protein>
    <submittedName>
        <fullName evidence="15">Type-2 vomeronasal receptor</fullName>
    </submittedName>
</protein>
<feature type="chain" id="PRO_5043799719" evidence="13">
    <location>
        <begin position="19"/>
        <end position="874"/>
    </location>
</feature>
<dbReference type="InterPro" id="IPR017979">
    <property type="entry name" value="GPCR_3_CS"/>
</dbReference>
<dbReference type="AlphaFoldDB" id="A0AAW1B4R0"/>
<dbReference type="Gene3D" id="2.10.50.30">
    <property type="entry name" value="GPCR, family 3, nine cysteines domain"/>
    <property type="match status" value="1"/>
</dbReference>
<dbReference type="PROSITE" id="PS50259">
    <property type="entry name" value="G_PROTEIN_RECEP_F3_4"/>
    <property type="match status" value="1"/>
</dbReference>
<evidence type="ECO:0000256" key="11">
    <source>
        <dbReference type="ARBA" id="ARBA00023224"/>
    </source>
</evidence>
<keyword evidence="10" id="KW-0325">Glycoprotein</keyword>
<evidence type="ECO:0000256" key="2">
    <source>
        <dbReference type="ARBA" id="ARBA00007242"/>
    </source>
</evidence>
<evidence type="ECO:0000256" key="4">
    <source>
        <dbReference type="ARBA" id="ARBA00022692"/>
    </source>
</evidence>
<dbReference type="PRINTS" id="PR00248">
    <property type="entry name" value="GPCRMGR"/>
</dbReference>
<gene>
    <name evidence="15" type="ORF">NXF25_020470</name>
</gene>
<keyword evidence="9 15" id="KW-0675">Receptor</keyword>
<name>A0AAW1B4R0_CROAD</name>
<feature type="transmembrane region" description="Helical" evidence="12">
    <location>
        <begin position="679"/>
        <end position="703"/>
    </location>
</feature>
<feature type="transmembrane region" description="Helical" evidence="12">
    <location>
        <begin position="609"/>
        <end position="632"/>
    </location>
</feature>
<keyword evidence="16" id="KW-1185">Reference proteome</keyword>
<dbReference type="PANTHER" id="PTHR24061:SF599">
    <property type="entry name" value="G-PROTEIN COUPLED RECEPTORS FAMILY 3 PROFILE DOMAIN-CONTAINING PROTEIN"/>
    <property type="match status" value="1"/>
</dbReference>
<comment type="subcellular location">
    <subcellularLocation>
        <location evidence="1">Cell membrane</location>
        <topology evidence="1">Multi-pass membrane protein</topology>
    </subcellularLocation>
</comment>
<dbReference type="GO" id="GO:0004930">
    <property type="term" value="F:G protein-coupled receptor activity"/>
    <property type="evidence" value="ECO:0007669"/>
    <property type="project" value="UniProtKB-KW"/>
</dbReference>
<dbReference type="FunFam" id="3.40.50.2300:FF:000024">
    <property type="entry name" value="Vomeronasal 2, receptor 73"/>
    <property type="match status" value="1"/>
</dbReference>
<dbReference type="Pfam" id="PF01094">
    <property type="entry name" value="ANF_receptor"/>
    <property type="match status" value="1"/>
</dbReference>
<dbReference type="CDD" id="cd15283">
    <property type="entry name" value="7tmC_V2R_pheromone"/>
    <property type="match status" value="1"/>
</dbReference>
<evidence type="ECO:0000256" key="3">
    <source>
        <dbReference type="ARBA" id="ARBA00022475"/>
    </source>
</evidence>
<evidence type="ECO:0000313" key="16">
    <source>
        <dbReference type="Proteomes" id="UP001474421"/>
    </source>
</evidence>
<dbReference type="Gene3D" id="3.40.50.2300">
    <property type="match status" value="2"/>
</dbReference>
<reference evidence="15 16" key="1">
    <citation type="journal article" date="2024" name="Proc. Natl. Acad. Sci. U.S.A.">
        <title>The genetic regulatory architecture and epigenomic basis for age-related changes in rattlesnake venom.</title>
        <authorList>
            <person name="Hogan M.P."/>
            <person name="Holding M.L."/>
            <person name="Nystrom G.S."/>
            <person name="Colston T.J."/>
            <person name="Bartlett D.A."/>
            <person name="Mason A.J."/>
            <person name="Ellsworth S.A."/>
            <person name="Rautsaw R.M."/>
            <person name="Lawrence K.C."/>
            <person name="Strickland J.L."/>
            <person name="He B."/>
            <person name="Fraser P."/>
            <person name="Margres M.J."/>
            <person name="Gilbert D.M."/>
            <person name="Gibbs H.L."/>
            <person name="Parkinson C.L."/>
            <person name="Rokyta D.R."/>
        </authorList>
    </citation>
    <scope>NUCLEOTIDE SEQUENCE [LARGE SCALE GENOMIC DNA]</scope>
    <source>
        <strain evidence="15">DRR0105</strain>
    </source>
</reference>
<feature type="transmembrane region" description="Helical" evidence="12">
    <location>
        <begin position="647"/>
        <end position="667"/>
    </location>
</feature>
<dbReference type="InterPro" id="IPR017978">
    <property type="entry name" value="GPCR_3_C"/>
</dbReference>
<accession>A0AAW1B4R0</accession>
<dbReference type="InterPro" id="IPR000337">
    <property type="entry name" value="GPCR_3"/>
</dbReference>
<dbReference type="FunFam" id="2.10.50.30:FF:000002">
    <property type="entry name" value="Vomeronasal 2 receptor, h1"/>
    <property type="match status" value="1"/>
</dbReference>
<evidence type="ECO:0000256" key="8">
    <source>
        <dbReference type="ARBA" id="ARBA00023136"/>
    </source>
</evidence>
<dbReference type="Pfam" id="PF07562">
    <property type="entry name" value="NCD3G"/>
    <property type="match status" value="1"/>
</dbReference>
<dbReference type="PANTHER" id="PTHR24061">
    <property type="entry name" value="CALCIUM-SENSING RECEPTOR-RELATED"/>
    <property type="match status" value="1"/>
</dbReference>
<dbReference type="InterPro" id="IPR038550">
    <property type="entry name" value="GPCR_3_9-Cys_sf"/>
</dbReference>
<dbReference type="PROSITE" id="PS00981">
    <property type="entry name" value="G_PROTEIN_RECEP_F3_3"/>
    <property type="match status" value="1"/>
</dbReference>
<dbReference type="Pfam" id="PF00003">
    <property type="entry name" value="7tm_3"/>
    <property type="match status" value="1"/>
</dbReference>
<keyword evidence="8 12" id="KW-0472">Membrane</keyword>